<name>A0A077WB34_9FUNG</name>
<comment type="function">
    <text evidence="10">Acts as a component of the essential kinetochore-associated NDC80 complex, which is required for chromosome segregation and spindle checkpoint activity.</text>
</comment>
<feature type="compositionally biased region" description="Polar residues" evidence="12">
    <location>
        <begin position="76"/>
        <end position="88"/>
    </location>
</feature>
<evidence type="ECO:0000256" key="10">
    <source>
        <dbReference type="RuleBase" id="RU368072"/>
    </source>
</evidence>
<feature type="coiled-coil region" evidence="11">
    <location>
        <begin position="498"/>
        <end position="607"/>
    </location>
</feature>
<keyword evidence="7 10" id="KW-0539">Nucleus</keyword>
<evidence type="ECO:0000256" key="3">
    <source>
        <dbReference type="ARBA" id="ARBA00022618"/>
    </source>
</evidence>
<feature type="region of interest" description="Disordered" evidence="12">
    <location>
        <begin position="1"/>
        <end position="120"/>
    </location>
</feature>
<evidence type="ECO:0000259" key="13">
    <source>
        <dbReference type="Pfam" id="PF03801"/>
    </source>
</evidence>
<evidence type="ECO:0000259" key="15">
    <source>
        <dbReference type="Pfam" id="PF24487"/>
    </source>
</evidence>
<dbReference type="InterPro" id="IPR055260">
    <property type="entry name" value="Ndc80_CH"/>
</dbReference>
<evidence type="ECO:0000256" key="8">
    <source>
        <dbReference type="ARBA" id="ARBA00023306"/>
    </source>
</evidence>
<evidence type="ECO:0000256" key="12">
    <source>
        <dbReference type="SAM" id="MobiDB-lite"/>
    </source>
</evidence>
<reference evidence="16" key="1">
    <citation type="journal article" date="2014" name="Genome Announc.">
        <title>De novo whole-genome sequence and genome annotation of Lichtheimia ramosa.</title>
        <authorList>
            <person name="Linde J."/>
            <person name="Schwartze V."/>
            <person name="Binder U."/>
            <person name="Lass-Florl C."/>
            <person name="Voigt K."/>
            <person name="Horn F."/>
        </authorList>
    </citation>
    <scope>NUCLEOTIDE SEQUENCE</scope>
    <source>
        <strain evidence="16">JMRC FSU:6197</strain>
    </source>
</reference>
<dbReference type="Pfam" id="PF03801">
    <property type="entry name" value="Ndc80_HEC"/>
    <property type="match status" value="1"/>
</dbReference>
<comment type="similarity">
    <text evidence="1 10">Belongs to the NDC80/HEC1 family.</text>
</comment>
<gene>
    <name evidence="16" type="ORF">LRAMOSA06910</name>
</gene>
<evidence type="ECO:0000256" key="7">
    <source>
        <dbReference type="ARBA" id="ARBA00023242"/>
    </source>
</evidence>
<dbReference type="PANTHER" id="PTHR10643:SF2">
    <property type="entry name" value="KINETOCHORE PROTEIN NDC80 HOMOLOG"/>
    <property type="match status" value="1"/>
</dbReference>
<comment type="subunit">
    <text evidence="10">Component of the NDC80 complex.</text>
</comment>
<evidence type="ECO:0000256" key="5">
    <source>
        <dbReference type="ARBA" id="ARBA00022838"/>
    </source>
</evidence>
<feature type="coiled-coil region" evidence="11">
    <location>
        <begin position="278"/>
        <end position="441"/>
    </location>
</feature>
<evidence type="ECO:0000259" key="14">
    <source>
        <dbReference type="Pfam" id="PF18077"/>
    </source>
</evidence>
<dbReference type="Gene3D" id="6.10.250.1950">
    <property type="match status" value="1"/>
</dbReference>
<keyword evidence="2 10" id="KW-0158">Chromosome</keyword>
<keyword evidence="9 10" id="KW-0137">Centromere</keyword>
<sequence>MKRRYTISDHATHKSKLLQPGTTGVGSDRFATHEPKMPRLSAAHHSYSLGPQRIEVTTPAEGRTRRSVAIRDPLASASSSQPSNRTGGTSSTANASLPPSTAAPPTSSRPKARPDIRSPEYQKRAMQCIIDYLRDSNYGQVTRQMLRGLTLRNFQNMFQHLHHHMVPSYEYVRRKFEDEYVDILRSLRYPYCDQLNARSLHSIGAPHLFPAFLSLLHWLVTMCKIYDHEMARIKKEEEEEEEEGPTDMYDLFYDYTVRTYNEFMNGADEFPETDARLNAHFEDLHEQYRQEFSRLQEEKQRQIKEQEEIRKRKETVKRLQEGLREMKEDMAKYREFCDEKRRRIAKYVDLNERLKEALDAKKNEIQKAEQDYADVLARFKEMDLSPEQVAGMANEQVELEKKSLSNKAKINELEQQYKAKAMQMEQMREDIQRDMHEYNSEATEAGLIPSTAENANGKDYRFVFNPEGKTLAEMSSVDWENDLLPHLQTLQNKYSQAMQQASEKLRGTRDRYAEIKNSIPVEEENLRQLQEQLEHETRSFEELKASIAKEMDDSLRELHQRENAAKQARNQAKKEYLSLKSQEEDARIKYEETIARTQEQVQKIKSDVNKVAKMVTEFAESKKELLSKENMDKLFSIPNT</sequence>
<dbReference type="InterPro" id="IPR038273">
    <property type="entry name" value="Ndc80_sf"/>
</dbReference>
<protein>
    <recommendedName>
        <fullName evidence="10">Kinetochore protein NDC80</fullName>
    </recommendedName>
</protein>
<dbReference type="InterPro" id="IPR040967">
    <property type="entry name" value="DUF5595"/>
</dbReference>
<dbReference type="GO" id="GO:0051301">
    <property type="term" value="P:cell division"/>
    <property type="evidence" value="ECO:0007669"/>
    <property type="project" value="UniProtKB-UniRule"/>
</dbReference>
<evidence type="ECO:0000256" key="6">
    <source>
        <dbReference type="ARBA" id="ARBA00023054"/>
    </source>
</evidence>
<dbReference type="PANTHER" id="PTHR10643">
    <property type="entry name" value="KINETOCHORE PROTEIN NDC80"/>
    <property type="match status" value="1"/>
</dbReference>
<dbReference type="InterPro" id="IPR005550">
    <property type="entry name" value="Kinetochore_Ndc80"/>
</dbReference>
<dbReference type="InterPro" id="IPR057091">
    <property type="entry name" value="NDC80_loop"/>
</dbReference>
<evidence type="ECO:0000256" key="9">
    <source>
        <dbReference type="ARBA" id="ARBA00023328"/>
    </source>
</evidence>
<dbReference type="GO" id="GO:0031262">
    <property type="term" value="C:Ndc80 complex"/>
    <property type="evidence" value="ECO:0007669"/>
    <property type="project" value="UniProtKB-UniRule"/>
</dbReference>
<evidence type="ECO:0000256" key="11">
    <source>
        <dbReference type="SAM" id="Coils"/>
    </source>
</evidence>
<keyword evidence="5 10" id="KW-0995">Kinetochore</keyword>
<proteinExistence type="inferred from homology"/>
<feature type="domain" description="DUF5595" evidence="14">
    <location>
        <begin position="240"/>
        <end position="312"/>
    </location>
</feature>
<dbReference type="GO" id="GO:0051315">
    <property type="term" value="P:attachment of mitotic spindle microtubules to kinetochore"/>
    <property type="evidence" value="ECO:0007669"/>
    <property type="project" value="UniProtKB-UniRule"/>
</dbReference>
<keyword evidence="3 10" id="KW-0132">Cell division</keyword>
<feature type="domain" description="Kinetochore protein Ndc80 CH" evidence="13">
    <location>
        <begin position="105"/>
        <end position="227"/>
    </location>
</feature>
<dbReference type="Gene3D" id="1.10.418.30">
    <property type="entry name" value="Ncd80 complex, Ncd80 subunit"/>
    <property type="match status" value="1"/>
</dbReference>
<dbReference type="GO" id="GO:0005634">
    <property type="term" value="C:nucleus"/>
    <property type="evidence" value="ECO:0007669"/>
    <property type="project" value="UniProtKB-SubCell"/>
</dbReference>
<evidence type="ECO:0000256" key="1">
    <source>
        <dbReference type="ARBA" id="ARBA00007050"/>
    </source>
</evidence>
<evidence type="ECO:0000256" key="2">
    <source>
        <dbReference type="ARBA" id="ARBA00022454"/>
    </source>
</evidence>
<keyword evidence="8 10" id="KW-0131">Cell cycle</keyword>
<comment type="subcellular location">
    <subcellularLocation>
        <location evidence="10">Chromosome</location>
        <location evidence="10">Centromere</location>
        <location evidence="10">Kinetochore</location>
    </subcellularLocation>
    <subcellularLocation>
        <location evidence="10">Nucleus</location>
    </subcellularLocation>
</comment>
<keyword evidence="6 11" id="KW-0175">Coiled coil</keyword>
<dbReference type="Pfam" id="PF24487">
    <property type="entry name" value="NDC80_loop"/>
    <property type="match status" value="1"/>
</dbReference>
<evidence type="ECO:0000313" key="16">
    <source>
        <dbReference type="EMBL" id="CDS03955.1"/>
    </source>
</evidence>
<feature type="domain" description="Kinetochore protein NDC80 loop region" evidence="15">
    <location>
        <begin position="409"/>
        <end position="629"/>
    </location>
</feature>
<organism evidence="16">
    <name type="scientific">Lichtheimia ramosa</name>
    <dbReference type="NCBI Taxonomy" id="688394"/>
    <lineage>
        <taxon>Eukaryota</taxon>
        <taxon>Fungi</taxon>
        <taxon>Fungi incertae sedis</taxon>
        <taxon>Mucoromycota</taxon>
        <taxon>Mucoromycotina</taxon>
        <taxon>Mucoromycetes</taxon>
        <taxon>Mucorales</taxon>
        <taxon>Lichtheimiaceae</taxon>
        <taxon>Lichtheimia</taxon>
    </lineage>
</organism>
<dbReference type="OrthoDB" id="7459479at2759"/>
<accession>A0A077WB34</accession>
<feature type="compositionally biased region" description="Basic and acidic residues" evidence="12">
    <location>
        <begin position="1"/>
        <end position="12"/>
    </location>
</feature>
<dbReference type="EMBL" id="LK023314">
    <property type="protein sequence ID" value="CDS03955.1"/>
    <property type="molecule type" value="Genomic_DNA"/>
</dbReference>
<feature type="compositionally biased region" description="Low complexity" evidence="12">
    <location>
        <begin position="89"/>
        <end position="108"/>
    </location>
</feature>
<dbReference type="Pfam" id="PF18077">
    <property type="entry name" value="DUF5595"/>
    <property type="match status" value="1"/>
</dbReference>
<evidence type="ECO:0000256" key="4">
    <source>
        <dbReference type="ARBA" id="ARBA00022776"/>
    </source>
</evidence>
<keyword evidence="4 10" id="KW-0498">Mitosis</keyword>
<dbReference type="AlphaFoldDB" id="A0A077WB34"/>